<dbReference type="AlphaFoldDB" id="X1BFW3"/>
<name>X1BFW3_9ZZZZ</name>
<reference evidence="1" key="1">
    <citation type="journal article" date="2014" name="Front. Microbiol.">
        <title>High frequency of phylogenetically diverse reductive dehalogenase-homologous genes in deep subseafloor sedimentary metagenomes.</title>
        <authorList>
            <person name="Kawai M."/>
            <person name="Futagami T."/>
            <person name="Toyoda A."/>
            <person name="Takaki Y."/>
            <person name="Nishi S."/>
            <person name="Hori S."/>
            <person name="Arai W."/>
            <person name="Tsubouchi T."/>
            <person name="Morono Y."/>
            <person name="Uchiyama I."/>
            <person name="Ito T."/>
            <person name="Fujiyama A."/>
            <person name="Inagaki F."/>
            <person name="Takami H."/>
        </authorList>
    </citation>
    <scope>NUCLEOTIDE SEQUENCE</scope>
    <source>
        <strain evidence="1">Expedition CK06-06</strain>
    </source>
</reference>
<gene>
    <name evidence="1" type="ORF">S01H4_29783</name>
</gene>
<sequence>MATDIQNVKEEIRKLQIFCLNLEDKLYAFMKRIPDGGIQEMEETMAISNEFKSKIGGQ</sequence>
<protein>
    <submittedName>
        <fullName evidence="1">Uncharacterized protein</fullName>
    </submittedName>
</protein>
<evidence type="ECO:0000313" key="1">
    <source>
        <dbReference type="EMBL" id="GAG82968.1"/>
    </source>
</evidence>
<accession>X1BFW3</accession>
<dbReference type="EMBL" id="BART01015322">
    <property type="protein sequence ID" value="GAG82968.1"/>
    <property type="molecule type" value="Genomic_DNA"/>
</dbReference>
<comment type="caution">
    <text evidence="1">The sequence shown here is derived from an EMBL/GenBank/DDBJ whole genome shotgun (WGS) entry which is preliminary data.</text>
</comment>
<organism evidence="1">
    <name type="scientific">marine sediment metagenome</name>
    <dbReference type="NCBI Taxonomy" id="412755"/>
    <lineage>
        <taxon>unclassified sequences</taxon>
        <taxon>metagenomes</taxon>
        <taxon>ecological metagenomes</taxon>
    </lineage>
</organism>
<proteinExistence type="predicted"/>